<evidence type="ECO:0000256" key="4">
    <source>
        <dbReference type="ARBA" id="ARBA00022741"/>
    </source>
</evidence>
<feature type="binding site" evidence="8">
    <location>
        <begin position="176"/>
        <end position="177"/>
    </location>
    <ligand>
        <name>ATP</name>
        <dbReference type="ChEBI" id="CHEBI:30616"/>
    </ligand>
</feature>
<feature type="binding site" evidence="8">
    <location>
        <position position="54"/>
    </location>
    <ligand>
        <name>ATP</name>
        <dbReference type="ChEBI" id="CHEBI:30616"/>
    </ligand>
</feature>
<dbReference type="InterPro" id="IPR004472">
    <property type="entry name" value="DTB_synth_BioD"/>
</dbReference>
<sequence>MHSFFITGTDTEVGKTYVTRRLLLAANAAGKSTLGYKPVSAGCELLNGQLVNEDAQALQQAASIEIPLQEVNPIAFEPPIAPHIAAEQCGRPISSDRIISGYHRLQSYSPDVLLVEGAGGWRLPIGAEGYLSGVVKALELDVILVVGMRLGCLNHAVLTAEAIQADGLHLKGWIANQLSEPMPYYQQNLATLKSALPAPMLAEIGFRQSEAYESLSELADIFS</sequence>
<dbReference type="AlphaFoldDB" id="A0A3D8M3Q2"/>
<dbReference type="Pfam" id="PF13500">
    <property type="entry name" value="AAA_26"/>
    <property type="match status" value="1"/>
</dbReference>
<dbReference type="NCBIfam" id="TIGR00347">
    <property type="entry name" value="bioD"/>
    <property type="match status" value="1"/>
</dbReference>
<dbReference type="InterPro" id="IPR027417">
    <property type="entry name" value="P-loop_NTPase"/>
</dbReference>
<dbReference type="EC" id="6.3.3.3" evidence="8"/>
<keyword evidence="4 8" id="KW-0547">Nucleotide-binding</keyword>
<dbReference type="FunFam" id="3.40.50.300:FF:000292">
    <property type="entry name" value="ATP-dependent dethiobiotin synthetase BioD"/>
    <property type="match status" value="1"/>
</dbReference>
<dbReference type="PIRSF" id="PIRSF006755">
    <property type="entry name" value="DTB_synth"/>
    <property type="match status" value="1"/>
</dbReference>
<evidence type="ECO:0000256" key="5">
    <source>
        <dbReference type="ARBA" id="ARBA00022756"/>
    </source>
</evidence>
<keyword evidence="6 8" id="KW-0067">ATP-binding</keyword>
<keyword evidence="3 8" id="KW-0479">Metal-binding</keyword>
<dbReference type="UniPathway" id="UPA00078">
    <property type="reaction ID" value="UER00161"/>
</dbReference>
<evidence type="ECO:0000256" key="8">
    <source>
        <dbReference type="HAMAP-Rule" id="MF_00336"/>
    </source>
</evidence>
<feature type="binding site" evidence="8">
    <location>
        <position position="116"/>
    </location>
    <ligand>
        <name>Mg(2+)</name>
        <dbReference type="ChEBI" id="CHEBI:18420"/>
    </ligand>
</feature>
<comment type="catalytic activity">
    <reaction evidence="8">
        <text>(7R,8S)-7,8-diammoniononanoate + CO2 + ATP = (4R,5S)-dethiobiotin + ADP + phosphate + 3 H(+)</text>
        <dbReference type="Rhea" id="RHEA:15805"/>
        <dbReference type="ChEBI" id="CHEBI:15378"/>
        <dbReference type="ChEBI" id="CHEBI:16526"/>
        <dbReference type="ChEBI" id="CHEBI:30616"/>
        <dbReference type="ChEBI" id="CHEBI:43474"/>
        <dbReference type="ChEBI" id="CHEBI:149469"/>
        <dbReference type="ChEBI" id="CHEBI:149473"/>
        <dbReference type="ChEBI" id="CHEBI:456216"/>
        <dbReference type="EC" id="6.3.3.3"/>
    </reaction>
</comment>
<keyword evidence="2 8" id="KW-0436">Ligase</keyword>
<dbReference type="GO" id="GO:0005829">
    <property type="term" value="C:cytosol"/>
    <property type="evidence" value="ECO:0007669"/>
    <property type="project" value="TreeGrafter"/>
</dbReference>
<comment type="subunit">
    <text evidence="8">Homodimer.</text>
</comment>
<comment type="similarity">
    <text evidence="8">Belongs to the dethiobiotin synthetase family.</text>
</comment>
<comment type="cofactor">
    <cofactor evidence="8">
        <name>Mg(2+)</name>
        <dbReference type="ChEBI" id="CHEBI:18420"/>
    </cofactor>
</comment>
<feature type="binding site" evidence="8">
    <location>
        <begin position="12"/>
        <end position="17"/>
    </location>
    <ligand>
        <name>ATP</name>
        <dbReference type="ChEBI" id="CHEBI:30616"/>
    </ligand>
</feature>
<organism evidence="9 10">
    <name type="scientific">Alteromonas aestuariivivens</name>
    <dbReference type="NCBI Taxonomy" id="1938339"/>
    <lineage>
        <taxon>Bacteria</taxon>
        <taxon>Pseudomonadati</taxon>
        <taxon>Pseudomonadota</taxon>
        <taxon>Gammaproteobacteria</taxon>
        <taxon>Alteromonadales</taxon>
        <taxon>Alteromonadaceae</taxon>
        <taxon>Alteromonas/Salinimonas group</taxon>
        <taxon>Alteromonas</taxon>
    </lineage>
</organism>
<comment type="subcellular location">
    <subcellularLocation>
        <location evidence="8">Cytoplasm</location>
    </subcellularLocation>
</comment>
<reference evidence="10" key="1">
    <citation type="submission" date="2018-08" db="EMBL/GenBank/DDBJ databases">
        <authorList>
            <person name="Zhang J."/>
            <person name="Du Z.-J."/>
        </authorList>
    </citation>
    <scope>NUCLEOTIDE SEQUENCE [LARGE SCALE GENOMIC DNA]</scope>
    <source>
        <strain evidence="10">KCTC 52655</strain>
    </source>
</reference>
<dbReference type="GO" id="GO:0005524">
    <property type="term" value="F:ATP binding"/>
    <property type="evidence" value="ECO:0007669"/>
    <property type="project" value="UniProtKB-UniRule"/>
</dbReference>
<dbReference type="CDD" id="cd03109">
    <property type="entry name" value="DTBS"/>
    <property type="match status" value="1"/>
</dbReference>
<feature type="binding site" evidence="8">
    <location>
        <position position="16"/>
    </location>
    <ligand>
        <name>Mg(2+)</name>
        <dbReference type="ChEBI" id="CHEBI:18420"/>
    </ligand>
</feature>
<dbReference type="PANTHER" id="PTHR43210:SF5">
    <property type="entry name" value="DETHIOBIOTIN SYNTHETASE"/>
    <property type="match status" value="1"/>
</dbReference>
<dbReference type="GO" id="GO:0042803">
    <property type="term" value="F:protein homodimerization activity"/>
    <property type="evidence" value="ECO:0007669"/>
    <property type="project" value="UniProtKB-ARBA"/>
</dbReference>
<evidence type="ECO:0000256" key="2">
    <source>
        <dbReference type="ARBA" id="ARBA00022598"/>
    </source>
</evidence>
<dbReference type="RefSeq" id="WP_115594185.1">
    <property type="nucleotide sequence ID" value="NZ_QRHA01000012.1"/>
</dbReference>
<comment type="pathway">
    <text evidence="8">Cofactor biosynthesis; biotin biosynthesis; biotin from 7,8-diaminononanoate: step 1/2.</text>
</comment>
<dbReference type="GO" id="GO:0004141">
    <property type="term" value="F:dethiobiotin synthase activity"/>
    <property type="evidence" value="ECO:0007669"/>
    <property type="project" value="UniProtKB-UniRule"/>
</dbReference>
<evidence type="ECO:0000313" key="9">
    <source>
        <dbReference type="EMBL" id="RDV24256.1"/>
    </source>
</evidence>
<feature type="binding site" evidence="8">
    <location>
        <begin position="116"/>
        <end position="119"/>
    </location>
    <ligand>
        <name>ATP</name>
        <dbReference type="ChEBI" id="CHEBI:30616"/>
    </ligand>
</feature>
<keyword evidence="1 8" id="KW-0963">Cytoplasm</keyword>
<evidence type="ECO:0000313" key="10">
    <source>
        <dbReference type="Proteomes" id="UP000256561"/>
    </source>
</evidence>
<gene>
    <name evidence="8 9" type="primary">bioD</name>
    <name evidence="9" type="ORF">DXV75_14660</name>
</gene>
<dbReference type="GO" id="GO:0000287">
    <property type="term" value="F:magnesium ion binding"/>
    <property type="evidence" value="ECO:0007669"/>
    <property type="project" value="UniProtKB-UniRule"/>
</dbReference>
<comment type="caution">
    <text evidence="8">Lacks conserved residue(s) required for the propagation of feature annotation.</text>
</comment>
<feature type="active site" evidence="8">
    <location>
        <position position="37"/>
    </location>
</feature>
<comment type="function">
    <text evidence="8">Catalyzes a mechanistically unusual reaction, the ATP-dependent insertion of CO2 between the N7 and N8 nitrogen atoms of 7,8-diaminopelargonic acid (DAPA, also called 7,8-diammoniononanoate) to form a ureido ring.</text>
</comment>
<dbReference type="HAMAP" id="MF_00336">
    <property type="entry name" value="BioD"/>
    <property type="match status" value="1"/>
</dbReference>
<keyword evidence="7 8" id="KW-0460">Magnesium</keyword>
<dbReference type="PANTHER" id="PTHR43210">
    <property type="entry name" value="DETHIOBIOTIN SYNTHETASE"/>
    <property type="match status" value="1"/>
</dbReference>
<keyword evidence="5 8" id="KW-0093">Biotin biosynthesis</keyword>
<evidence type="ECO:0000256" key="6">
    <source>
        <dbReference type="ARBA" id="ARBA00022840"/>
    </source>
</evidence>
<dbReference type="EMBL" id="QRHA01000012">
    <property type="protein sequence ID" value="RDV24256.1"/>
    <property type="molecule type" value="Genomic_DNA"/>
</dbReference>
<dbReference type="SUPFAM" id="SSF52540">
    <property type="entry name" value="P-loop containing nucleoside triphosphate hydrolases"/>
    <property type="match status" value="1"/>
</dbReference>
<accession>A0A3D8M3Q2</accession>
<evidence type="ECO:0000256" key="3">
    <source>
        <dbReference type="ARBA" id="ARBA00022723"/>
    </source>
</evidence>
<evidence type="ECO:0000256" key="1">
    <source>
        <dbReference type="ARBA" id="ARBA00022490"/>
    </source>
</evidence>
<proteinExistence type="inferred from homology"/>
<comment type="caution">
    <text evidence="9">The sequence shown here is derived from an EMBL/GenBank/DDBJ whole genome shotgun (WGS) entry which is preliminary data.</text>
</comment>
<name>A0A3D8M3Q2_9ALTE</name>
<dbReference type="Gene3D" id="3.40.50.300">
    <property type="entry name" value="P-loop containing nucleotide triphosphate hydrolases"/>
    <property type="match status" value="1"/>
</dbReference>
<dbReference type="GO" id="GO:0009102">
    <property type="term" value="P:biotin biosynthetic process"/>
    <property type="evidence" value="ECO:0007669"/>
    <property type="project" value="UniProtKB-UniRule"/>
</dbReference>
<evidence type="ECO:0000256" key="7">
    <source>
        <dbReference type="ARBA" id="ARBA00022842"/>
    </source>
</evidence>
<dbReference type="OrthoDB" id="9802097at2"/>
<feature type="binding site" evidence="8">
    <location>
        <position position="54"/>
    </location>
    <ligand>
        <name>Mg(2+)</name>
        <dbReference type="ChEBI" id="CHEBI:18420"/>
    </ligand>
</feature>
<keyword evidence="10" id="KW-1185">Reference proteome</keyword>
<dbReference type="Proteomes" id="UP000256561">
    <property type="component" value="Unassembled WGS sequence"/>
</dbReference>
<protein>
    <recommendedName>
        <fullName evidence="8">ATP-dependent dethiobiotin synthetase BioD</fullName>
        <ecNumber evidence="8">6.3.3.3</ecNumber>
    </recommendedName>
    <alternativeName>
        <fullName evidence="8">DTB synthetase</fullName>
        <shortName evidence="8">DTBS</shortName>
    </alternativeName>
    <alternativeName>
        <fullName evidence="8">Dethiobiotin synthase</fullName>
    </alternativeName>
</protein>